<name>H3KDZ4_9BURK</name>
<evidence type="ECO:0000313" key="3">
    <source>
        <dbReference type="Proteomes" id="UP000004956"/>
    </source>
</evidence>
<protein>
    <submittedName>
        <fullName evidence="2">Uncharacterized protein</fullName>
    </submittedName>
</protein>
<sequence length="71" mass="7954">MVKKSSVEVVQKKKNAVGNRVVRTPTNVLRSPPWDRPAWSPEPTGWDRVGPISPGRSRLHPFSKLLRNGTP</sequence>
<reference evidence="2 3" key="1">
    <citation type="submission" date="2011-11" db="EMBL/GenBank/DDBJ databases">
        <authorList>
            <person name="Weinstock G."/>
            <person name="Sodergren E."/>
            <person name="Clifton S."/>
            <person name="Fulton L."/>
            <person name="Fulton B."/>
            <person name="Courtney L."/>
            <person name="Fronick C."/>
            <person name="Harrison M."/>
            <person name="Strong C."/>
            <person name="Farmer C."/>
            <person name="Delahaunty K."/>
            <person name="Markovic C."/>
            <person name="Hall O."/>
            <person name="Minx P."/>
            <person name="Tomlinson C."/>
            <person name="Mitreva M."/>
            <person name="Hou S."/>
            <person name="Chen J."/>
            <person name="Wollam A."/>
            <person name="Pepin K.H."/>
            <person name="Johnson M."/>
            <person name="Bhonagiri V."/>
            <person name="Zhang X."/>
            <person name="Suruliraj S."/>
            <person name="Warren W."/>
            <person name="Chinwalla A."/>
            <person name="Mardis E.R."/>
            <person name="Wilson R.K."/>
        </authorList>
    </citation>
    <scope>NUCLEOTIDE SEQUENCE [LARGE SCALE GENOMIC DNA]</scope>
    <source>
        <strain evidence="2 3">YIT 11816</strain>
    </source>
</reference>
<organism evidence="2 3">
    <name type="scientific">Sutterella parvirubra YIT 11816</name>
    <dbReference type="NCBI Taxonomy" id="762967"/>
    <lineage>
        <taxon>Bacteria</taxon>
        <taxon>Pseudomonadati</taxon>
        <taxon>Pseudomonadota</taxon>
        <taxon>Betaproteobacteria</taxon>
        <taxon>Burkholderiales</taxon>
        <taxon>Sutterellaceae</taxon>
        <taxon>Sutterella</taxon>
    </lineage>
</organism>
<gene>
    <name evidence="2" type="ORF">HMPREF9440_00954</name>
</gene>
<keyword evidence="3" id="KW-1185">Reference proteome</keyword>
<evidence type="ECO:0000256" key="1">
    <source>
        <dbReference type="SAM" id="MobiDB-lite"/>
    </source>
</evidence>
<dbReference type="EMBL" id="AFBQ01000128">
    <property type="protein sequence ID" value="EHY31667.1"/>
    <property type="molecule type" value="Genomic_DNA"/>
</dbReference>
<evidence type="ECO:0000313" key="2">
    <source>
        <dbReference type="EMBL" id="EHY31667.1"/>
    </source>
</evidence>
<feature type="region of interest" description="Disordered" evidence="1">
    <location>
        <begin position="18"/>
        <end position="71"/>
    </location>
</feature>
<proteinExistence type="predicted"/>
<dbReference type="HOGENOM" id="CLU_2738556_0_0_4"/>
<accession>H3KDZ4</accession>
<comment type="caution">
    <text evidence="2">The sequence shown here is derived from an EMBL/GenBank/DDBJ whole genome shotgun (WGS) entry which is preliminary data.</text>
</comment>
<dbReference type="AlphaFoldDB" id="H3KDZ4"/>
<dbReference type="Proteomes" id="UP000004956">
    <property type="component" value="Unassembled WGS sequence"/>
</dbReference>